<gene>
    <name evidence="2" type="ORF">DFK10_08595</name>
</gene>
<name>A0A2V1P3K8_9RHOB</name>
<dbReference type="OrthoDB" id="344736at2"/>
<feature type="transmembrane region" description="Helical" evidence="1">
    <location>
        <begin position="6"/>
        <end position="24"/>
    </location>
</feature>
<keyword evidence="3" id="KW-1185">Reference proteome</keyword>
<protein>
    <submittedName>
        <fullName evidence="2">DUF1761 domain-containing protein</fullName>
    </submittedName>
</protein>
<feature type="transmembrane region" description="Helical" evidence="1">
    <location>
        <begin position="109"/>
        <end position="129"/>
    </location>
</feature>
<proteinExistence type="predicted"/>
<organism evidence="2 3">
    <name type="scientific">Salibaculum griseiflavum</name>
    <dbReference type="NCBI Taxonomy" id="1914409"/>
    <lineage>
        <taxon>Bacteria</taxon>
        <taxon>Pseudomonadati</taxon>
        <taxon>Pseudomonadota</taxon>
        <taxon>Alphaproteobacteria</taxon>
        <taxon>Rhodobacterales</taxon>
        <taxon>Roseobacteraceae</taxon>
        <taxon>Salibaculum</taxon>
    </lineage>
</organism>
<dbReference type="RefSeq" id="WP_109388614.1">
    <property type="nucleotide sequence ID" value="NZ_QETF01000007.1"/>
</dbReference>
<comment type="caution">
    <text evidence="2">The sequence shown here is derived from an EMBL/GenBank/DDBJ whole genome shotgun (WGS) entry which is preliminary data.</text>
</comment>
<feature type="transmembrane region" description="Helical" evidence="1">
    <location>
        <begin position="45"/>
        <end position="68"/>
    </location>
</feature>
<dbReference type="AlphaFoldDB" id="A0A2V1P3K8"/>
<keyword evidence="1" id="KW-0812">Transmembrane</keyword>
<evidence type="ECO:0000313" key="3">
    <source>
        <dbReference type="Proteomes" id="UP000245293"/>
    </source>
</evidence>
<accession>A0A2V1P3K8</accession>
<dbReference type="InterPro" id="IPR013879">
    <property type="entry name" value="DUF1761"/>
</dbReference>
<evidence type="ECO:0000313" key="2">
    <source>
        <dbReference type="EMBL" id="PWG17093.1"/>
    </source>
</evidence>
<sequence>MELINILAAAAGSWAFGAVWYMLLSKPWIEAAEIECDEKGRPKGGNATPFILSALAMIVVAGMMRHIFGMAGIDSVDKGLIAGLGIGAFFIAPWVLINNAYAMRPFKLTLIDGGYAVLGCGIIGTILTLF</sequence>
<keyword evidence="1" id="KW-1133">Transmembrane helix</keyword>
<feature type="transmembrane region" description="Helical" evidence="1">
    <location>
        <begin position="80"/>
        <end position="97"/>
    </location>
</feature>
<evidence type="ECO:0000256" key="1">
    <source>
        <dbReference type="SAM" id="Phobius"/>
    </source>
</evidence>
<dbReference type="EMBL" id="QETF01000007">
    <property type="protein sequence ID" value="PWG17093.1"/>
    <property type="molecule type" value="Genomic_DNA"/>
</dbReference>
<reference evidence="3" key="1">
    <citation type="submission" date="2018-05" db="EMBL/GenBank/DDBJ databases">
        <authorList>
            <person name="Du Z."/>
            <person name="Wang X."/>
        </authorList>
    </citation>
    <scope>NUCLEOTIDE SEQUENCE [LARGE SCALE GENOMIC DNA]</scope>
    <source>
        <strain evidence="3">WDS4C29</strain>
    </source>
</reference>
<dbReference type="Proteomes" id="UP000245293">
    <property type="component" value="Unassembled WGS sequence"/>
</dbReference>
<keyword evidence="1" id="KW-0472">Membrane</keyword>
<dbReference type="Pfam" id="PF08570">
    <property type="entry name" value="DUF1761"/>
    <property type="match status" value="1"/>
</dbReference>